<accession>A0A9D4TJM7</accession>
<keyword evidence="6" id="KW-1185">Reference proteome</keyword>
<dbReference type="PANTHER" id="PTHR47640:SF5">
    <property type="entry name" value="RRM DOMAIN-CONTAINING PROTEIN"/>
    <property type="match status" value="1"/>
</dbReference>
<dbReference type="PROSITE" id="PS50102">
    <property type="entry name" value="RRM"/>
    <property type="match status" value="3"/>
</dbReference>
<feature type="domain" description="RRM" evidence="4">
    <location>
        <begin position="394"/>
        <end position="466"/>
    </location>
</feature>
<evidence type="ECO:0000256" key="2">
    <source>
        <dbReference type="PROSITE-ProRule" id="PRU00176"/>
    </source>
</evidence>
<dbReference type="EMBL" id="SIDB01000010">
    <property type="protein sequence ID" value="KAI3427171.1"/>
    <property type="molecule type" value="Genomic_DNA"/>
</dbReference>
<dbReference type="SUPFAM" id="SSF54928">
    <property type="entry name" value="RNA-binding domain, RBD"/>
    <property type="match status" value="2"/>
</dbReference>
<dbReference type="SMART" id="SM00360">
    <property type="entry name" value="RRM"/>
    <property type="match status" value="3"/>
</dbReference>
<dbReference type="PANTHER" id="PTHR47640">
    <property type="entry name" value="TRNA SELENOCYSTEINE 1-ASSOCIATED PROTEIN 1-RELATED-RELATED"/>
    <property type="match status" value="1"/>
</dbReference>
<feature type="domain" description="RRM" evidence="4">
    <location>
        <begin position="206"/>
        <end position="284"/>
    </location>
</feature>
<evidence type="ECO:0000256" key="1">
    <source>
        <dbReference type="ARBA" id="ARBA00022884"/>
    </source>
</evidence>
<dbReference type="Gene3D" id="3.30.70.330">
    <property type="match status" value="3"/>
</dbReference>
<sequence>MHSGLPATSAGSAEAGTLSAVQEHDHEQQQQDHEQQQQQQQQRYMLAASLPAMTQAGEEQPGGGGGAAAPAQALPPSQQQQQQQAAAPPVVPLPLPLPVLQGQGAIDQGLLRQPEEAAAALLPAAAGEAAPHRHSTTPPADDGGGAPQQHLVMATPISVGQSSLAEAAGFPLPLAGAGALPMAMPLPMPLPVPGSPASSAAGESNATLYLGNLHPFVSEATLLELFAGLGGITELKVIKDKATGVSAGYGFAKFTDTGSAQAALDRVAHSVLFGQEARVNWAFQKEQKEEVGHHFHVFVGDLSSDVTDAMLHGAFLNCPGCSDARVMWDHATGRSRGYGFVSFRLREEADAAIQLMHGQFVGARRVRCGWAQHKTDAVPAPDPLTLDRADPSNTNVYVGNLAPSLSDVEVRRHFASFGPVAEVKLYRKGAYGFVRYKAHSDAVRAIVGMGGQALGGQVVKCSWGRHPSTPPSGVQTSLMLAAAAGISPLTLGSAAMLGHGIPGVAGFSTHSMAAGGGGGGAAAAALLGLGGSGSGGGGIGGGAMSVHSMGSMASMSMAEMHAMHAMMGMPMAATGAQALIHGGSGLASAGGGGGGLPTHASVSASLGGGSQATMLQLDPAQLQQMYGLQYGSGGLQPSIAYYGAS</sequence>
<feature type="compositionally biased region" description="Low complexity" evidence="3">
    <location>
        <begin position="68"/>
        <end position="88"/>
    </location>
</feature>
<keyword evidence="1 2" id="KW-0694">RNA-binding</keyword>
<evidence type="ECO:0000256" key="3">
    <source>
        <dbReference type="SAM" id="MobiDB-lite"/>
    </source>
</evidence>
<reference evidence="5" key="1">
    <citation type="journal article" date="2019" name="Plant J.">
        <title>Chlorella vulgaris genome assembly and annotation reveals the molecular basis for metabolic acclimation to high light conditions.</title>
        <authorList>
            <person name="Cecchin M."/>
            <person name="Marcolungo L."/>
            <person name="Rossato M."/>
            <person name="Girolomoni L."/>
            <person name="Cosentino E."/>
            <person name="Cuine S."/>
            <person name="Li-Beisson Y."/>
            <person name="Delledonne M."/>
            <person name="Ballottari M."/>
        </authorList>
    </citation>
    <scope>NUCLEOTIDE SEQUENCE</scope>
    <source>
        <strain evidence="5">211/11P</strain>
    </source>
</reference>
<evidence type="ECO:0000259" key="4">
    <source>
        <dbReference type="PROSITE" id="PS50102"/>
    </source>
</evidence>
<comment type="caution">
    <text evidence="5">The sequence shown here is derived from an EMBL/GenBank/DDBJ whole genome shotgun (WGS) entry which is preliminary data.</text>
</comment>
<name>A0A9D4TJM7_CHLVU</name>
<evidence type="ECO:0000313" key="6">
    <source>
        <dbReference type="Proteomes" id="UP001055712"/>
    </source>
</evidence>
<feature type="compositionally biased region" description="Basic and acidic residues" evidence="3">
    <location>
        <begin position="22"/>
        <end position="35"/>
    </location>
</feature>
<feature type="domain" description="RRM" evidence="4">
    <location>
        <begin position="295"/>
        <end position="373"/>
    </location>
</feature>
<dbReference type="InterPro" id="IPR035979">
    <property type="entry name" value="RBD_domain_sf"/>
</dbReference>
<feature type="region of interest" description="Disordered" evidence="3">
    <location>
        <begin position="125"/>
        <end position="149"/>
    </location>
</feature>
<dbReference type="InterPro" id="IPR050825">
    <property type="entry name" value="RBM42_RBP45_47-like"/>
</dbReference>
<feature type="region of interest" description="Disordered" evidence="3">
    <location>
        <begin position="1"/>
        <end position="90"/>
    </location>
</feature>
<dbReference type="Pfam" id="PF00076">
    <property type="entry name" value="RRM_1"/>
    <property type="match status" value="3"/>
</dbReference>
<dbReference type="OrthoDB" id="8093034at2759"/>
<evidence type="ECO:0000313" key="5">
    <source>
        <dbReference type="EMBL" id="KAI3427171.1"/>
    </source>
</evidence>
<reference evidence="5" key="2">
    <citation type="submission" date="2020-11" db="EMBL/GenBank/DDBJ databases">
        <authorList>
            <person name="Cecchin M."/>
            <person name="Marcolungo L."/>
            <person name="Rossato M."/>
            <person name="Girolomoni L."/>
            <person name="Cosentino E."/>
            <person name="Cuine S."/>
            <person name="Li-Beisson Y."/>
            <person name="Delledonne M."/>
            <person name="Ballottari M."/>
        </authorList>
    </citation>
    <scope>NUCLEOTIDE SEQUENCE</scope>
    <source>
        <strain evidence="5">211/11P</strain>
        <tissue evidence="5">Whole cell</tissue>
    </source>
</reference>
<protein>
    <recommendedName>
        <fullName evidence="4">RRM domain-containing protein</fullName>
    </recommendedName>
</protein>
<dbReference type="InterPro" id="IPR000504">
    <property type="entry name" value="RRM_dom"/>
</dbReference>
<dbReference type="Proteomes" id="UP001055712">
    <property type="component" value="Unassembled WGS sequence"/>
</dbReference>
<dbReference type="AlphaFoldDB" id="A0A9D4TJM7"/>
<gene>
    <name evidence="5" type="ORF">D9Q98_007108</name>
</gene>
<dbReference type="InterPro" id="IPR012677">
    <property type="entry name" value="Nucleotide-bd_a/b_plait_sf"/>
</dbReference>
<proteinExistence type="predicted"/>
<dbReference type="GO" id="GO:0003729">
    <property type="term" value="F:mRNA binding"/>
    <property type="evidence" value="ECO:0007669"/>
    <property type="project" value="InterPro"/>
</dbReference>
<organism evidence="5 6">
    <name type="scientific">Chlorella vulgaris</name>
    <name type="common">Green alga</name>
    <dbReference type="NCBI Taxonomy" id="3077"/>
    <lineage>
        <taxon>Eukaryota</taxon>
        <taxon>Viridiplantae</taxon>
        <taxon>Chlorophyta</taxon>
        <taxon>core chlorophytes</taxon>
        <taxon>Trebouxiophyceae</taxon>
        <taxon>Chlorellales</taxon>
        <taxon>Chlorellaceae</taxon>
        <taxon>Chlorella clade</taxon>
        <taxon>Chlorella</taxon>
    </lineage>
</organism>